<evidence type="ECO:0000313" key="1">
    <source>
        <dbReference type="EMBL" id="RLK58409.1"/>
    </source>
</evidence>
<keyword evidence="2" id="KW-1185">Reference proteome</keyword>
<dbReference type="AlphaFoldDB" id="A0A421B1W2"/>
<evidence type="ECO:0000313" key="2">
    <source>
        <dbReference type="Proteomes" id="UP000282454"/>
    </source>
</evidence>
<accession>A0A421B1W2</accession>
<dbReference type="Gene3D" id="1.25.40.10">
    <property type="entry name" value="Tetratricopeptide repeat domain"/>
    <property type="match status" value="1"/>
</dbReference>
<dbReference type="OrthoDB" id="10021337at2"/>
<dbReference type="RefSeq" id="WP_121392829.1">
    <property type="nucleotide sequence ID" value="NZ_RCDD01000003.1"/>
</dbReference>
<protein>
    <submittedName>
        <fullName evidence="1">Uncharacterized protein</fullName>
    </submittedName>
</protein>
<reference evidence="1 2" key="1">
    <citation type="submission" date="2018-10" db="EMBL/GenBank/DDBJ databases">
        <title>Genomic Encyclopedia of Archaeal and Bacterial Type Strains, Phase II (KMG-II): from individual species to whole genera.</title>
        <authorList>
            <person name="Goeker M."/>
        </authorList>
    </citation>
    <scope>NUCLEOTIDE SEQUENCE [LARGE SCALE GENOMIC DNA]</scope>
    <source>
        <strain evidence="1 2">DSM 45657</strain>
    </source>
</reference>
<sequence>MMDTWRLAPGEFPPHAVPADDLLIDDLVLSEWVLAPTAVRVHPRYARLRGEAPRRFTTHRGACAWARAHRDELGCAVERWERAGDADRLLVVAEAGTALLHLGDTGLCRRVHDLALPLLPDDEDGCRRAMVLGRRLTHALIEFGEPRFALVVCADTLRRARALREDRTQVEALAHRAAAHLDLGDPAAARADLLEALSAQDRDETRPIRGRTGGAIRKYRAARRARVLCLMAQACARGGDVDDAVTWLDAATAIAAVGKRQPRTLFPVHVSTAIVRLARGELDVAAAVGEAITVLRARDCAGVHTDPQYRHAHTVAAEIHTALARQADPGGHHARLAALHRSAAAGTPYLPAPVAAEPVVPA</sequence>
<name>A0A421B1W2_9PSEU</name>
<dbReference type="InterPro" id="IPR011990">
    <property type="entry name" value="TPR-like_helical_dom_sf"/>
</dbReference>
<dbReference type="EMBL" id="RCDD01000003">
    <property type="protein sequence ID" value="RLK58409.1"/>
    <property type="molecule type" value="Genomic_DNA"/>
</dbReference>
<dbReference type="Proteomes" id="UP000282454">
    <property type="component" value="Unassembled WGS sequence"/>
</dbReference>
<comment type="caution">
    <text evidence="1">The sequence shown here is derived from an EMBL/GenBank/DDBJ whole genome shotgun (WGS) entry which is preliminary data.</text>
</comment>
<dbReference type="SUPFAM" id="SSF48452">
    <property type="entry name" value="TPR-like"/>
    <property type="match status" value="1"/>
</dbReference>
<organism evidence="1 2">
    <name type="scientific">Actinokineospora cianjurensis</name>
    <dbReference type="NCBI Taxonomy" id="585224"/>
    <lineage>
        <taxon>Bacteria</taxon>
        <taxon>Bacillati</taxon>
        <taxon>Actinomycetota</taxon>
        <taxon>Actinomycetes</taxon>
        <taxon>Pseudonocardiales</taxon>
        <taxon>Pseudonocardiaceae</taxon>
        <taxon>Actinokineospora</taxon>
    </lineage>
</organism>
<gene>
    <name evidence="1" type="ORF">CLV68_4510</name>
</gene>
<proteinExistence type="predicted"/>